<evidence type="ECO:0000256" key="3">
    <source>
        <dbReference type="ARBA" id="ARBA00023274"/>
    </source>
</evidence>
<dbReference type="GeneID" id="54323943"/>
<dbReference type="VEuPathDB" id="FungiDB:EYZ11_008178"/>
<dbReference type="InterPro" id="IPR011332">
    <property type="entry name" value="Ribosomal_zn-bd"/>
</dbReference>
<dbReference type="SUPFAM" id="SSF55144">
    <property type="entry name" value="LigT-like"/>
    <property type="match status" value="1"/>
</dbReference>
<dbReference type="OrthoDB" id="2967263at2759"/>
<evidence type="ECO:0000313" key="5">
    <source>
        <dbReference type="EMBL" id="KAA8652337.1"/>
    </source>
</evidence>
<dbReference type="AlphaFoldDB" id="A0A5M9NCQ2"/>
<keyword evidence="2 4" id="KW-0689">Ribosomal protein</keyword>
<reference evidence="5 6" key="1">
    <citation type="submission" date="2019-08" db="EMBL/GenBank/DDBJ databases">
        <title>The genome sequence of a newly discovered highly antifungal drug resistant Aspergillus species, Aspergillus tanneri NIH 1004.</title>
        <authorList>
            <person name="Mounaud S."/>
            <person name="Singh I."/>
            <person name="Joardar V."/>
            <person name="Pakala S."/>
            <person name="Pakala S."/>
            <person name="Venepally P."/>
            <person name="Chung J.K."/>
            <person name="Losada L."/>
            <person name="Nierman W.C."/>
        </authorList>
    </citation>
    <scope>NUCLEOTIDE SEQUENCE [LARGE SCALE GENOMIC DNA]</scope>
    <source>
        <strain evidence="5 6">NIH1004</strain>
    </source>
</reference>
<dbReference type="EMBL" id="QUQM01000002">
    <property type="protein sequence ID" value="KAA8652337.1"/>
    <property type="molecule type" value="Genomic_DNA"/>
</dbReference>
<keyword evidence="3 4" id="KW-0687">Ribonucleoprotein</keyword>
<dbReference type="VEuPathDB" id="FungiDB:EYZ11_008168"/>
<dbReference type="Pfam" id="PF00935">
    <property type="entry name" value="Ribosomal_L44"/>
    <property type="match status" value="1"/>
</dbReference>
<dbReference type="Proteomes" id="UP000324241">
    <property type="component" value="Unassembled WGS sequence"/>
</dbReference>
<evidence type="ECO:0000256" key="2">
    <source>
        <dbReference type="ARBA" id="ARBA00022980"/>
    </source>
</evidence>
<organism evidence="5 6">
    <name type="scientific">Aspergillus tanneri</name>
    <dbReference type="NCBI Taxonomy" id="1220188"/>
    <lineage>
        <taxon>Eukaryota</taxon>
        <taxon>Fungi</taxon>
        <taxon>Dikarya</taxon>
        <taxon>Ascomycota</taxon>
        <taxon>Pezizomycotina</taxon>
        <taxon>Eurotiomycetes</taxon>
        <taxon>Eurotiomycetidae</taxon>
        <taxon>Eurotiales</taxon>
        <taxon>Aspergillaceae</taxon>
        <taxon>Aspergillus</taxon>
        <taxon>Aspergillus subgen. Circumdati</taxon>
    </lineage>
</organism>
<evidence type="ECO:0000256" key="1">
    <source>
        <dbReference type="ARBA" id="ARBA00009364"/>
    </source>
</evidence>
<dbReference type="GO" id="GO:1990904">
    <property type="term" value="C:ribonucleoprotein complex"/>
    <property type="evidence" value="ECO:0007669"/>
    <property type="project" value="UniProtKB-KW"/>
</dbReference>
<dbReference type="Gene3D" id="3.10.450.80">
    <property type="match status" value="1"/>
</dbReference>
<evidence type="ECO:0000313" key="6">
    <source>
        <dbReference type="Proteomes" id="UP000324241"/>
    </source>
</evidence>
<dbReference type="PROSITE" id="PS01172">
    <property type="entry name" value="RIBOSOMAL_L44E"/>
    <property type="match status" value="1"/>
</dbReference>
<name>A0A5M9NCQ2_9EURO</name>
<dbReference type="GO" id="GO:0006412">
    <property type="term" value="P:translation"/>
    <property type="evidence" value="ECO:0007669"/>
    <property type="project" value="InterPro"/>
</dbReference>
<proteinExistence type="inferred from homology"/>
<dbReference type="InterPro" id="IPR053708">
    <property type="entry name" value="Ribosomal_LSU_eL42"/>
</dbReference>
<protein>
    <recommendedName>
        <fullName evidence="7">60S ribosomal protein L44</fullName>
    </recommendedName>
</protein>
<comment type="similarity">
    <text evidence="1 4">Belongs to the eukaryotic ribosomal protein eL42 family.</text>
</comment>
<dbReference type="PANTHER" id="PTHR10369">
    <property type="entry name" value="60S RIBOSOMAL PROTEIN L36A/L44"/>
    <property type="match status" value="1"/>
</dbReference>
<dbReference type="SUPFAM" id="SSF57829">
    <property type="entry name" value="Zn-binding ribosomal proteins"/>
    <property type="match status" value="1"/>
</dbReference>
<dbReference type="GO" id="GO:0003735">
    <property type="term" value="F:structural constituent of ribosome"/>
    <property type="evidence" value="ECO:0007669"/>
    <property type="project" value="InterPro"/>
</dbReference>
<gene>
    <name evidence="5" type="ORF">ATNIH1004_001241</name>
</gene>
<sequence length="427" mass="48065">MTKVTSNTAQAANPFDQLIVDCQNNPTQIQNRYETHRSDRNKRFKAELLSLDFAGWEADEILRKLYVQATKASTDNNDTPFVDTRNNLSFVARPPQHIQELVAEIQQGIRDVAQTMWFAPSHFLHITTLEIAAARTPKEIEDIVATIKGSGVLPDLADYTFHKRTRLIKPIVSYDATAMGLSFVPAAGEGNTARMYVTGDNNYTYHHLRRDLFDQVTATGVELKPRYIAPSAHITIARFITQDGFLLDGSSKDGDHTVNHECVAALVEKIEQINEELREKYWPRQDGGMSSKGEWLVGQGEGLELQKGVSCTLRDPAKSVKMVNVPKTRRTYCKSKDCHKHTQHKVTQYKAGKASLFAQGKRRYDRKQSGYGGQTKPVFHKKAKTTKKIVLRLECTVCKAKKQLALKRCKHFELGGDKKTKGAALVF</sequence>
<comment type="caution">
    <text evidence="5">The sequence shown here is derived from an EMBL/GenBank/DDBJ whole genome shotgun (WGS) entry which is preliminary data.</text>
</comment>
<dbReference type="InterPro" id="IPR000552">
    <property type="entry name" value="Ribosomal_eL44"/>
</dbReference>
<evidence type="ECO:0000256" key="4">
    <source>
        <dbReference type="RuleBase" id="RU000666"/>
    </source>
</evidence>
<accession>A0A5M9NCQ2</accession>
<evidence type="ECO:0008006" key="7">
    <source>
        <dbReference type="Google" id="ProtNLM"/>
    </source>
</evidence>
<dbReference type="RefSeq" id="XP_033431698.1">
    <property type="nucleotide sequence ID" value="XM_033565941.1"/>
</dbReference>
<dbReference type="GO" id="GO:0005840">
    <property type="term" value="C:ribosome"/>
    <property type="evidence" value="ECO:0007669"/>
    <property type="project" value="UniProtKB-KW"/>
</dbReference>
<dbReference type="FunFam" id="3.10.450.80:FF:000001">
    <property type="entry name" value="60S ribosomal protein L44"/>
    <property type="match status" value="1"/>
</dbReference>
<dbReference type="InterPro" id="IPR009097">
    <property type="entry name" value="Cyclic_Pdiesterase"/>
</dbReference>